<accession>A0A5N6MDJ1</accession>
<evidence type="ECO:0000313" key="1">
    <source>
        <dbReference type="EMBL" id="KAD3338476.1"/>
    </source>
</evidence>
<keyword evidence="2" id="KW-1185">Reference proteome</keyword>
<name>A0A5N6MDJ1_9ASTR</name>
<gene>
    <name evidence="1" type="ORF">E3N88_33997</name>
</gene>
<dbReference type="EMBL" id="SZYD01000016">
    <property type="protein sequence ID" value="KAD3338476.1"/>
    <property type="molecule type" value="Genomic_DNA"/>
</dbReference>
<sequence length="176" mass="20131">MHHIDSFPISPLLLPTQTLIGPVSQTLADPFLATAFTLGTIYYPGLQNANPPCPSQCRSRIPWRGTSRFRNVLVSQSLLELHTPLSRATLVYCDNVSAIYLSNNRVQHQRTKHIELDIHFVRDKVAQGHVRVLQCLLDIRELTFFLKDYPRFYLMIFAPISTFGNLPFRLRGCISH</sequence>
<dbReference type="CDD" id="cd09272">
    <property type="entry name" value="RNase_HI_RT_Ty1"/>
    <property type="match status" value="1"/>
</dbReference>
<dbReference type="OrthoDB" id="414945at2759"/>
<comment type="caution">
    <text evidence="1">The sequence shown here is derived from an EMBL/GenBank/DDBJ whole genome shotgun (WGS) entry which is preliminary data.</text>
</comment>
<evidence type="ECO:0008006" key="3">
    <source>
        <dbReference type="Google" id="ProtNLM"/>
    </source>
</evidence>
<protein>
    <recommendedName>
        <fullName evidence="3">Reverse transcriptase Ty1/copia-type domain-containing protein</fullName>
    </recommendedName>
</protein>
<evidence type="ECO:0000313" key="2">
    <source>
        <dbReference type="Proteomes" id="UP000326396"/>
    </source>
</evidence>
<dbReference type="Proteomes" id="UP000326396">
    <property type="component" value="Linkage Group LG6"/>
</dbReference>
<organism evidence="1 2">
    <name type="scientific">Mikania micrantha</name>
    <name type="common">bitter vine</name>
    <dbReference type="NCBI Taxonomy" id="192012"/>
    <lineage>
        <taxon>Eukaryota</taxon>
        <taxon>Viridiplantae</taxon>
        <taxon>Streptophyta</taxon>
        <taxon>Embryophyta</taxon>
        <taxon>Tracheophyta</taxon>
        <taxon>Spermatophyta</taxon>
        <taxon>Magnoliopsida</taxon>
        <taxon>eudicotyledons</taxon>
        <taxon>Gunneridae</taxon>
        <taxon>Pentapetalae</taxon>
        <taxon>asterids</taxon>
        <taxon>campanulids</taxon>
        <taxon>Asterales</taxon>
        <taxon>Asteraceae</taxon>
        <taxon>Asteroideae</taxon>
        <taxon>Heliantheae alliance</taxon>
        <taxon>Eupatorieae</taxon>
        <taxon>Mikania</taxon>
    </lineage>
</organism>
<reference evidence="1 2" key="1">
    <citation type="submission" date="2019-05" db="EMBL/GenBank/DDBJ databases">
        <title>Mikania micrantha, genome provides insights into the molecular mechanism of rapid growth.</title>
        <authorList>
            <person name="Liu B."/>
        </authorList>
    </citation>
    <scope>NUCLEOTIDE SEQUENCE [LARGE SCALE GENOMIC DNA]</scope>
    <source>
        <strain evidence="1">NLD-2019</strain>
        <tissue evidence="1">Leaf</tissue>
    </source>
</reference>
<dbReference type="AlphaFoldDB" id="A0A5N6MDJ1"/>
<proteinExistence type="predicted"/>